<dbReference type="OrthoDB" id="3821597at2"/>
<feature type="region of interest" description="Disordered" evidence="1">
    <location>
        <begin position="163"/>
        <end position="182"/>
    </location>
</feature>
<dbReference type="Proteomes" id="UP000305836">
    <property type="component" value="Unassembled WGS sequence"/>
</dbReference>
<proteinExistence type="predicted"/>
<dbReference type="EMBL" id="SZPZ01000006">
    <property type="protein sequence ID" value="TKK74151.1"/>
    <property type="molecule type" value="Genomic_DNA"/>
</dbReference>
<dbReference type="RefSeq" id="WP_137258622.1">
    <property type="nucleotide sequence ID" value="NZ_JBHSPQ010000002.1"/>
</dbReference>
<evidence type="ECO:0000256" key="1">
    <source>
        <dbReference type="SAM" id="MobiDB-lite"/>
    </source>
</evidence>
<organism evidence="2 3">
    <name type="scientific">Kribbella jiaozuonensis</name>
    <dbReference type="NCBI Taxonomy" id="2575441"/>
    <lineage>
        <taxon>Bacteria</taxon>
        <taxon>Bacillati</taxon>
        <taxon>Actinomycetota</taxon>
        <taxon>Actinomycetes</taxon>
        <taxon>Propionibacteriales</taxon>
        <taxon>Kribbellaceae</taxon>
        <taxon>Kribbella</taxon>
    </lineage>
</organism>
<dbReference type="AlphaFoldDB" id="A0A4U3LFH6"/>
<gene>
    <name evidence="2" type="ORF">FDA38_35715</name>
</gene>
<evidence type="ECO:0000313" key="3">
    <source>
        <dbReference type="Proteomes" id="UP000305836"/>
    </source>
</evidence>
<protein>
    <recommendedName>
        <fullName evidence="4">Adhesin domain-containing protein</fullName>
    </recommendedName>
</protein>
<comment type="caution">
    <text evidence="2">The sequence shown here is derived from an EMBL/GenBank/DDBJ whole genome shotgun (WGS) entry which is preliminary data.</text>
</comment>
<evidence type="ECO:0008006" key="4">
    <source>
        <dbReference type="Google" id="ProtNLM"/>
    </source>
</evidence>
<keyword evidence="3" id="KW-1185">Reference proteome</keyword>
<sequence>MTSAQRKMLIIGLVPVLVLVITGAALTVSMIRGKLPYSYSAAFAPGPAGIRITAGVPTQVLNSVDGKVHVNVDGNYAVAKPDMKVSTVGGQLVLESRCPDTHCSVDLTVEVPAAAAVQAKVEGSSVNVVGVSSPLNLAVSDGSADLVRVRSSRVSVDVERGSATLSFDNPPDQVSATTSDGSLTVQVPPGAMYAIDAVAAQGSTDLQVPTDPAANRHLYLRSSYGSITVQ</sequence>
<name>A0A4U3LFH6_9ACTN</name>
<reference evidence="2 3" key="1">
    <citation type="submission" date="2019-04" db="EMBL/GenBank/DDBJ databases">
        <title>Kribbella sp. NEAU-THZ 27 nov., a novel actinomycete isolated from soil.</title>
        <authorList>
            <person name="Duan L."/>
        </authorList>
    </citation>
    <scope>NUCLEOTIDE SEQUENCE [LARGE SCALE GENOMIC DNA]</scope>
    <source>
        <strain evidence="3">NEAU-THZ27</strain>
    </source>
</reference>
<accession>A0A4U3LFH6</accession>
<evidence type="ECO:0000313" key="2">
    <source>
        <dbReference type="EMBL" id="TKK74151.1"/>
    </source>
</evidence>